<protein>
    <submittedName>
        <fullName evidence="7">Rhomboid family intramembrane serine protease</fullName>
        <ecNumber evidence="7">3.4.21.105</ecNumber>
    </submittedName>
</protein>
<keyword evidence="7" id="KW-0378">Hydrolase</keyword>
<evidence type="ECO:0000313" key="8">
    <source>
        <dbReference type="Proteomes" id="UP001596481"/>
    </source>
</evidence>
<feature type="transmembrane region" description="Helical" evidence="5">
    <location>
        <begin position="173"/>
        <end position="195"/>
    </location>
</feature>
<dbReference type="GO" id="GO:0008233">
    <property type="term" value="F:peptidase activity"/>
    <property type="evidence" value="ECO:0007669"/>
    <property type="project" value="UniProtKB-KW"/>
</dbReference>
<dbReference type="InterPro" id="IPR035952">
    <property type="entry name" value="Rhomboid-like_sf"/>
</dbReference>
<dbReference type="Pfam" id="PF01694">
    <property type="entry name" value="Rhomboid"/>
    <property type="match status" value="1"/>
</dbReference>
<accession>A0ABD5ZEL1</accession>
<evidence type="ECO:0000259" key="6">
    <source>
        <dbReference type="Pfam" id="PF01694"/>
    </source>
</evidence>
<feature type="transmembrane region" description="Helical" evidence="5">
    <location>
        <begin position="12"/>
        <end position="31"/>
    </location>
</feature>
<feature type="domain" description="Peptidase S54 rhomboid" evidence="6">
    <location>
        <begin position="144"/>
        <end position="249"/>
    </location>
</feature>
<dbReference type="AlphaFoldDB" id="A0ABD5ZEL1"/>
<keyword evidence="8" id="KW-1185">Reference proteome</keyword>
<keyword evidence="7" id="KW-0645">Protease</keyword>
<evidence type="ECO:0000256" key="2">
    <source>
        <dbReference type="ARBA" id="ARBA00022692"/>
    </source>
</evidence>
<evidence type="ECO:0000256" key="4">
    <source>
        <dbReference type="ARBA" id="ARBA00023136"/>
    </source>
</evidence>
<dbReference type="InterPro" id="IPR022764">
    <property type="entry name" value="Peptidase_S54_rhomboid_dom"/>
</dbReference>
<evidence type="ECO:0000256" key="3">
    <source>
        <dbReference type="ARBA" id="ARBA00022989"/>
    </source>
</evidence>
<dbReference type="Gene3D" id="1.20.1540.10">
    <property type="entry name" value="Rhomboid-like"/>
    <property type="match status" value="1"/>
</dbReference>
<dbReference type="GO" id="GO:0006508">
    <property type="term" value="P:proteolysis"/>
    <property type="evidence" value="ECO:0007669"/>
    <property type="project" value="UniProtKB-KW"/>
</dbReference>
<dbReference type="SUPFAM" id="SSF144091">
    <property type="entry name" value="Rhomboid-like"/>
    <property type="match status" value="1"/>
</dbReference>
<reference evidence="7 8" key="1">
    <citation type="journal article" date="2019" name="Int. J. Syst. Evol. Microbiol.">
        <title>The Global Catalogue of Microorganisms (GCM) 10K type strain sequencing project: providing services to taxonomists for standard genome sequencing and annotation.</title>
        <authorList>
            <consortium name="The Broad Institute Genomics Platform"/>
            <consortium name="The Broad Institute Genome Sequencing Center for Infectious Disease"/>
            <person name="Wu L."/>
            <person name="Ma J."/>
        </authorList>
    </citation>
    <scope>NUCLEOTIDE SEQUENCE [LARGE SCALE GENOMIC DNA]</scope>
    <source>
        <strain evidence="7 8">DSM 29988</strain>
    </source>
</reference>
<dbReference type="GO" id="GO:0016020">
    <property type="term" value="C:membrane"/>
    <property type="evidence" value="ECO:0007669"/>
    <property type="project" value="UniProtKB-SubCell"/>
</dbReference>
<comment type="caution">
    <text evidence="7">The sequence shown here is derived from an EMBL/GenBank/DDBJ whole genome shotgun (WGS) entry which is preliminary data.</text>
</comment>
<feature type="transmembrane region" description="Helical" evidence="5">
    <location>
        <begin position="142"/>
        <end position="166"/>
    </location>
</feature>
<feature type="transmembrane region" description="Helical" evidence="5">
    <location>
        <begin position="104"/>
        <end position="122"/>
    </location>
</feature>
<comment type="subcellular location">
    <subcellularLocation>
        <location evidence="1">Membrane</location>
        <topology evidence="1">Multi-pass membrane protein</topology>
    </subcellularLocation>
</comment>
<dbReference type="EC" id="3.4.21.105" evidence="7"/>
<gene>
    <name evidence="7" type="ORF">ACFQJC_08895</name>
</gene>
<proteinExistence type="predicted"/>
<dbReference type="RefSeq" id="WP_390222968.1">
    <property type="nucleotide sequence ID" value="NZ_JBHTAA010000005.1"/>
</dbReference>
<evidence type="ECO:0000256" key="1">
    <source>
        <dbReference type="ARBA" id="ARBA00004141"/>
    </source>
</evidence>
<feature type="transmembrane region" description="Helical" evidence="5">
    <location>
        <begin position="330"/>
        <end position="349"/>
    </location>
</feature>
<dbReference type="EMBL" id="JBHTAA010000005">
    <property type="protein sequence ID" value="MFC7203630.1"/>
    <property type="molecule type" value="Genomic_DNA"/>
</dbReference>
<feature type="transmembrane region" description="Helical" evidence="5">
    <location>
        <begin position="259"/>
        <end position="280"/>
    </location>
</feature>
<sequence length="550" mass="59531">MLSLPGWIPFHRLALIVALVVALAALTLVDKPGRITRQLRRRFLFGLPWGTLVSVAGVLGVYLFVQGGYSSWYRPLVVPFRAWSYLYPTGMAFAAFSHSGAGHLTGNLVGTLTLAPLAEYIWSHYPTRRGSTSFGSWRENPYVRAFVVFPLVVFVVGLLGSVFALGPVIGFSGVVFAFAGFALVTRPLTTILVFFSGRVLRLFYDAMISPELTASAGPVFSSPWWAEIALQGHALGLLTGLLLGIGLMRSRNETPPSGLRSFAGVLLFAVGESMWAVYWFRGSGTYVLFRAVGFALIVVLALIVALTVASSYRPLKRDATEGTLFSAGRWQVGFTVLILVSASLVGPSVPYNLYTASGEDLPGESVTVRDYEVTYAENVPNGLTAAFDLELFGESTTTNTSGVIVQSERRGIWTTAVSAGQLAFSGHSTVRLGGVGWRDEVTAVRDGYVVSGGSTAYRVFLVTDNETVLAHTTGPVRSEPIVGGRNVSIVPTETGYDIAVNRDNQTVRGPLPTENVSVVYDQIRFVRDESKIFAEFGGTRVRVAREETYN</sequence>
<keyword evidence="2 5" id="KW-0812">Transmembrane</keyword>
<feature type="transmembrane region" description="Helical" evidence="5">
    <location>
        <begin position="286"/>
        <end position="309"/>
    </location>
</feature>
<organism evidence="7 8">
    <name type="scientific">Haloferax namakaokahaiae</name>
    <dbReference type="NCBI Taxonomy" id="1748331"/>
    <lineage>
        <taxon>Archaea</taxon>
        <taxon>Methanobacteriati</taxon>
        <taxon>Methanobacteriota</taxon>
        <taxon>Stenosarchaea group</taxon>
        <taxon>Halobacteria</taxon>
        <taxon>Halobacteriales</taxon>
        <taxon>Haloferacaceae</taxon>
        <taxon>Haloferax</taxon>
    </lineage>
</organism>
<name>A0ABD5ZEL1_9EURY</name>
<keyword evidence="4 5" id="KW-0472">Membrane</keyword>
<evidence type="ECO:0000256" key="5">
    <source>
        <dbReference type="SAM" id="Phobius"/>
    </source>
</evidence>
<dbReference type="Proteomes" id="UP001596481">
    <property type="component" value="Unassembled WGS sequence"/>
</dbReference>
<keyword evidence="3 5" id="KW-1133">Transmembrane helix</keyword>
<feature type="transmembrane region" description="Helical" evidence="5">
    <location>
        <begin position="43"/>
        <end position="65"/>
    </location>
</feature>
<evidence type="ECO:0000313" key="7">
    <source>
        <dbReference type="EMBL" id="MFC7203630.1"/>
    </source>
</evidence>